<evidence type="ECO:0000256" key="3">
    <source>
        <dbReference type="PROSITE-ProRule" id="PRU01091"/>
    </source>
</evidence>
<dbReference type="GO" id="GO:0000976">
    <property type="term" value="F:transcription cis-regulatory region binding"/>
    <property type="evidence" value="ECO:0007669"/>
    <property type="project" value="TreeGrafter"/>
</dbReference>
<dbReference type="SMART" id="SM00448">
    <property type="entry name" value="REC"/>
    <property type="match status" value="2"/>
</dbReference>
<dbReference type="InterPro" id="IPR036641">
    <property type="entry name" value="HPT_dom_sf"/>
</dbReference>
<dbReference type="SUPFAM" id="SSF47226">
    <property type="entry name" value="Histidine-containing phosphotransfer domain, HPT domain"/>
    <property type="match status" value="1"/>
</dbReference>
<dbReference type="Proteomes" id="UP000238634">
    <property type="component" value="Unassembled WGS sequence"/>
</dbReference>
<dbReference type="EMBL" id="PVWG01000001">
    <property type="protein sequence ID" value="PSB21872.1"/>
    <property type="molecule type" value="Genomic_DNA"/>
</dbReference>
<dbReference type="SMART" id="SM00862">
    <property type="entry name" value="Trans_reg_C"/>
    <property type="match status" value="1"/>
</dbReference>
<dbReference type="Gene3D" id="1.20.120.160">
    <property type="entry name" value="HPT domain"/>
    <property type="match status" value="1"/>
</dbReference>
<dbReference type="InterPro" id="IPR039420">
    <property type="entry name" value="WalR-like"/>
</dbReference>
<evidence type="ECO:0000256" key="1">
    <source>
        <dbReference type="ARBA" id="ARBA00023125"/>
    </source>
</evidence>
<name>A0A2T1DN32_9CYAN</name>
<dbReference type="AlphaFoldDB" id="A0A2T1DN32"/>
<dbReference type="InterPro" id="IPR016032">
    <property type="entry name" value="Sig_transdc_resp-reg_C-effctor"/>
</dbReference>
<dbReference type="GO" id="GO:0032993">
    <property type="term" value="C:protein-DNA complex"/>
    <property type="evidence" value="ECO:0007669"/>
    <property type="project" value="TreeGrafter"/>
</dbReference>
<keyword evidence="8" id="KW-1185">Reference proteome</keyword>
<dbReference type="Pfam" id="PF01627">
    <property type="entry name" value="Hpt"/>
    <property type="match status" value="1"/>
</dbReference>
<gene>
    <name evidence="7" type="ORF">C7B65_00130</name>
</gene>
<evidence type="ECO:0000259" key="6">
    <source>
        <dbReference type="PROSITE" id="PS51755"/>
    </source>
</evidence>
<dbReference type="PROSITE" id="PS50110">
    <property type="entry name" value="RESPONSE_REGULATORY"/>
    <property type="match status" value="2"/>
</dbReference>
<evidence type="ECO:0000259" key="5">
    <source>
        <dbReference type="PROSITE" id="PS50110"/>
    </source>
</evidence>
<dbReference type="InterPro" id="IPR001867">
    <property type="entry name" value="OmpR/PhoB-type_DNA-bd"/>
</dbReference>
<keyword evidence="2" id="KW-0597">Phosphoprotein</keyword>
<protein>
    <recommendedName>
        <fullName evidence="9">Transcriptional regulator</fullName>
    </recommendedName>
</protein>
<dbReference type="SUPFAM" id="SSF46894">
    <property type="entry name" value="C-terminal effector domain of the bipartite response regulators"/>
    <property type="match status" value="1"/>
</dbReference>
<reference evidence="7 8" key="2">
    <citation type="submission" date="2018-03" db="EMBL/GenBank/DDBJ databases">
        <title>The ancient ancestry and fast evolution of plastids.</title>
        <authorList>
            <person name="Moore K.R."/>
            <person name="Magnabosco C."/>
            <person name="Momper L."/>
            <person name="Gold D.A."/>
            <person name="Bosak T."/>
            <person name="Fournier G.P."/>
        </authorList>
    </citation>
    <scope>NUCLEOTIDE SEQUENCE [LARGE SCALE GENOMIC DNA]</scope>
    <source>
        <strain evidence="7 8">ULC007</strain>
    </source>
</reference>
<evidence type="ECO:0000256" key="4">
    <source>
        <dbReference type="SAM" id="Coils"/>
    </source>
</evidence>
<dbReference type="Gene3D" id="1.10.10.10">
    <property type="entry name" value="Winged helix-like DNA-binding domain superfamily/Winged helix DNA-binding domain"/>
    <property type="match status" value="1"/>
</dbReference>
<feature type="domain" description="Response regulatory" evidence="5">
    <location>
        <begin position="367"/>
        <end position="483"/>
    </location>
</feature>
<evidence type="ECO:0000256" key="2">
    <source>
        <dbReference type="PROSITE-ProRule" id="PRU00169"/>
    </source>
</evidence>
<feature type="modified residue" description="4-aspartylphosphate" evidence="2">
    <location>
        <position position="416"/>
    </location>
</feature>
<feature type="modified residue" description="4-aspartylphosphate" evidence="2">
    <location>
        <position position="51"/>
    </location>
</feature>
<dbReference type="CDD" id="cd00383">
    <property type="entry name" value="trans_reg_C"/>
    <property type="match status" value="1"/>
</dbReference>
<evidence type="ECO:0000313" key="7">
    <source>
        <dbReference type="EMBL" id="PSB21872.1"/>
    </source>
</evidence>
<dbReference type="GO" id="GO:0005829">
    <property type="term" value="C:cytosol"/>
    <property type="evidence" value="ECO:0007669"/>
    <property type="project" value="TreeGrafter"/>
</dbReference>
<feature type="domain" description="Response regulatory" evidence="5">
    <location>
        <begin position="2"/>
        <end position="116"/>
    </location>
</feature>
<keyword evidence="1 3" id="KW-0238">DNA-binding</keyword>
<dbReference type="Pfam" id="PF00486">
    <property type="entry name" value="Trans_reg_C"/>
    <property type="match status" value="1"/>
</dbReference>
<dbReference type="PANTHER" id="PTHR48111:SF15">
    <property type="entry name" value="OMPR SUBFAMILY"/>
    <property type="match status" value="1"/>
</dbReference>
<dbReference type="PANTHER" id="PTHR48111">
    <property type="entry name" value="REGULATOR OF RPOS"/>
    <property type="match status" value="1"/>
</dbReference>
<dbReference type="InterPro" id="IPR001789">
    <property type="entry name" value="Sig_transdc_resp-reg_receiver"/>
</dbReference>
<dbReference type="STRING" id="1920490.GCA_001895925_00572"/>
<dbReference type="Gene3D" id="3.40.50.2300">
    <property type="match status" value="2"/>
</dbReference>
<feature type="DNA-binding region" description="OmpR/PhoB-type" evidence="3">
    <location>
        <begin position="124"/>
        <end position="223"/>
    </location>
</feature>
<feature type="domain" description="OmpR/PhoB-type" evidence="6">
    <location>
        <begin position="124"/>
        <end position="223"/>
    </location>
</feature>
<dbReference type="GO" id="GO:0006355">
    <property type="term" value="P:regulation of DNA-templated transcription"/>
    <property type="evidence" value="ECO:0007669"/>
    <property type="project" value="InterPro"/>
</dbReference>
<proteinExistence type="predicted"/>
<dbReference type="SUPFAM" id="SSF52172">
    <property type="entry name" value="CheY-like"/>
    <property type="match status" value="2"/>
</dbReference>
<dbReference type="CDD" id="cd17574">
    <property type="entry name" value="REC_OmpR"/>
    <property type="match status" value="1"/>
</dbReference>
<organism evidence="7 8">
    <name type="scientific">Phormidesmis priestleyi ULC007</name>
    <dbReference type="NCBI Taxonomy" id="1920490"/>
    <lineage>
        <taxon>Bacteria</taxon>
        <taxon>Bacillati</taxon>
        <taxon>Cyanobacteriota</taxon>
        <taxon>Cyanophyceae</taxon>
        <taxon>Leptolyngbyales</taxon>
        <taxon>Leptolyngbyaceae</taxon>
        <taxon>Phormidesmis</taxon>
    </lineage>
</organism>
<feature type="coiled-coil region" evidence="4">
    <location>
        <begin position="493"/>
        <end position="520"/>
    </location>
</feature>
<dbReference type="InterPro" id="IPR036388">
    <property type="entry name" value="WH-like_DNA-bd_sf"/>
</dbReference>
<dbReference type="PROSITE" id="PS51755">
    <property type="entry name" value="OMPR_PHOB"/>
    <property type="match status" value="1"/>
</dbReference>
<evidence type="ECO:0000313" key="8">
    <source>
        <dbReference type="Proteomes" id="UP000238634"/>
    </source>
</evidence>
<dbReference type="OrthoDB" id="516439at2"/>
<evidence type="ECO:0008006" key="9">
    <source>
        <dbReference type="Google" id="ProtNLM"/>
    </source>
</evidence>
<dbReference type="RefSeq" id="WP_073068897.1">
    <property type="nucleotide sequence ID" value="NZ_MPPI01000001.1"/>
</dbReference>
<keyword evidence="4" id="KW-0175">Coiled coil</keyword>
<dbReference type="Gene3D" id="6.10.250.690">
    <property type="match status" value="1"/>
</dbReference>
<comment type="caution">
    <text evidence="7">The sequence shown here is derived from an EMBL/GenBank/DDBJ whole genome shotgun (WGS) entry which is preliminary data.</text>
</comment>
<dbReference type="Pfam" id="PF00072">
    <property type="entry name" value="Response_reg"/>
    <property type="match status" value="2"/>
</dbReference>
<dbReference type="InterPro" id="IPR011006">
    <property type="entry name" value="CheY-like_superfamily"/>
</dbReference>
<dbReference type="GO" id="GO:0000156">
    <property type="term" value="F:phosphorelay response regulator activity"/>
    <property type="evidence" value="ECO:0007669"/>
    <property type="project" value="TreeGrafter"/>
</dbReference>
<accession>A0A2T1DN32</accession>
<dbReference type="InterPro" id="IPR008207">
    <property type="entry name" value="Sig_transdc_His_kin_Hpt_dom"/>
</dbReference>
<reference evidence="7 8" key="1">
    <citation type="submission" date="2018-02" db="EMBL/GenBank/DDBJ databases">
        <authorList>
            <person name="Cohen D.B."/>
            <person name="Kent A.D."/>
        </authorList>
    </citation>
    <scope>NUCLEOTIDE SEQUENCE [LARGE SCALE GENOMIC DNA]</scope>
    <source>
        <strain evidence="7 8">ULC007</strain>
    </source>
</reference>
<sequence>MRILIVDDDELMTHALTEILTGQNYAVEVVTDGQAAWNLIETFDYDLVLLDVMLPKLDGISLCQHIRSHGYPMPILLLTRRDSSHDKAIGLDAGADDYVVKPFQEEELVARIRALLRRGSNALQPVLEWEHLRLDPSSCEVTYQDQSLALTPKEYALLELFLRNSRRVFSCGMILEHLWTYNDMPGEEAVRTHIKGLRHKLRAAGAAGGLVETVYGIGYRLKPSAGVKSRSLSTPAPSDQAAMLVKIAGVWERFQGHVSDQISVIERAIAAVAQGSVDADLLAAAQLEAHSLAGSLGTFGFPEGSRLAALIESALRDHDISSEPVQTWVNSLRQEISQSPSSTLESAESTQPLPLAQVQQLDQAETKILLVDDDPKILALLQTLLQPWGLQVSTIADPRQFWQTLEAVSPDLLVLDVEMPYLNGIELCQVIRNDPHWSELPIVFLTVHKETDIVNQVFSAGADDFVSKPIVGPELVTRLINRLERNKRLHRLAKATESQLNEALVKAQQLQTTIQSLQAKATLKMATDDSELPIAECEQIDRIKDELISLVKLLVEMKVRH</sequence>